<dbReference type="AlphaFoldDB" id="A0A699IW72"/>
<comment type="caution">
    <text evidence="2">The sequence shown here is derived from an EMBL/GenBank/DDBJ whole genome shotgun (WGS) entry which is preliminary data.</text>
</comment>
<proteinExistence type="predicted"/>
<feature type="domain" description="Retrovirus-related Pol polyprotein from transposon TNT 1-94-like beta-barrel" evidence="1">
    <location>
        <begin position="47"/>
        <end position="118"/>
    </location>
</feature>
<sequence>MLSDNHDLCVLNVINDVNARPKSKSIKNTSKRKVWKPTGKVVQIVLWYLDFSCFKHMIGDRSQFTNFVNRFLGTVKFGNNHVAKIMGYGDYHIGNVTISTVYYVGLGYNLFSVGQFYDSNLEVAFCQHTCFIRNLEGVDPLTRSRALELMLLKTSKIYAKGLLLLVKDLQLLMQVNAVG</sequence>
<protein>
    <submittedName>
        <fullName evidence="2">Integrase, catalytic region, zinc finger, CCHC-type, peptidase aspartic, catalytic</fullName>
    </submittedName>
</protein>
<dbReference type="InterPro" id="IPR054722">
    <property type="entry name" value="PolX-like_BBD"/>
</dbReference>
<organism evidence="2">
    <name type="scientific">Tanacetum cinerariifolium</name>
    <name type="common">Dalmatian daisy</name>
    <name type="synonym">Chrysanthemum cinerariifolium</name>
    <dbReference type="NCBI Taxonomy" id="118510"/>
    <lineage>
        <taxon>Eukaryota</taxon>
        <taxon>Viridiplantae</taxon>
        <taxon>Streptophyta</taxon>
        <taxon>Embryophyta</taxon>
        <taxon>Tracheophyta</taxon>
        <taxon>Spermatophyta</taxon>
        <taxon>Magnoliopsida</taxon>
        <taxon>eudicotyledons</taxon>
        <taxon>Gunneridae</taxon>
        <taxon>Pentapetalae</taxon>
        <taxon>asterids</taxon>
        <taxon>campanulids</taxon>
        <taxon>Asterales</taxon>
        <taxon>Asteraceae</taxon>
        <taxon>Asteroideae</taxon>
        <taxon>Anthemideae</taxon>
        <taxon>Anthemidinae</taxon>
        <taxon>Tanacetum</taxon>
    </lineage>
</organism>
<evidence type="ECO:0000313" key="2">
    <source>
        <dbReference type="EMBL" id="GEZ91158.1"/>
    </source>
</evidence>
<name>A0A699IW72_TANCI</name>
<dbReference type="Pfam" id="PF22936">
    <property type="entry name" value="Pol_BBD"/>
    <property type="match status" value="1"/>
</dbReference>
<accession>A0A699IW72</accession>
<gene>
    <name evidence="2" type="ORF">Tci_563131</name>
</gene>
<dbReference type="EMBL" id="BKCJ010340935">
    <property type="protein sequence ID" value="GEZ91158.1"/>
    <property type="molecule type" value="Genomic_DNA"/>
</dbReference>
<reference evidence="2" key="1">
    <citation type="journal article" date="2019" name="Sci. Rep.">
        <title>Draft genome of Tanacetum cinerariifolium, the natural source of mosquito coil.</title>
        <authorList>
            <person name="Yamashiro T."/>
            <person name="Shiraishi A."/>
            <person name="Satake H."/>
            <person name="Nakayama K."/>
        </authorList>
    </citation>
    <scope>NUCLEOTIDE SEQUENCE</scope>
</reference>
<evidence type="ECO:0000259" key="1">
    <source>
        <dbReference type="Pfam" id="PF22936"/>
    </source>
</evidence>